<name>A0ABX0Y2H1_9ACTN</name>
<evidence type="ECO:0000313" key="1">
    <source>
        <dbReference type="EMBL" id="NJC71634.1"/>
    </source>
</evidence>
<comment type="caution">
    <text evidence="1">The sequence shown here is derived from an EMBL/GenBank/DDBJ whole genome shotgun (WGS) entry which is preliminary data.</text>
</comment>
<reference evidence="1 2" key="1">
    <citation type="submission" date="2020-03" db="EMBL/GenBank/DDBJ databases">
        <title>WGS of the type strain of Planosporangium spp.</title>
        <authorList>
            <person name="Thawai C."/>
        </authorList>
    </citation>
    <scope>NUCLEOTIDE SEQUENCE [LARGE SCALE GENOMIC DNA]</scope>
    <source>
        <strain evidence="1 2">TBRC 5610</strain>
    </source>
</reference>
<gene>
    <name evidence="1" type="ORF">HC031_18190</name>
</gene>
<accession>A0ABX0Y2H1</accession>
<dbReference type="EMBL" id="JAATVY010000012">
    <property type="protein sequence ID" value="NJC71634.1"/>
    <property type="molecule type" value="Genomic_DNA"/>
</dbReference>
<proteinExistence type="predicted"/>
<organism evidence="1 2">
    <name type="scientific">Planosporangium thailandense</name>
    <dbReference type="NCBI Taxonomy" id="765197"/>
    <lineage>
        <taxon>Bacteria</taxon>
        <taxon>Bacillati</taxon>
        <taxon>Actinomycetota</taxon>
        <taxon>Actinomycetes</taxon>
        <taxon>Micromonosporales</taxon>
        <taxon>Micromonosporaceae</taxon>
        <taxon>Planosporangium</taxon>
    </lineage>
</organism>
<dbReference type="Proteomes" id="UP000722989">
    <property type="component" value="Unassembled WGS sequence"/>
</dbReference>
<evidence type="ECO:0000313" key="2">
    <source>
        <dbReference type="Proteomes" id="UP000722989"/>
    </source>
</evidence>
<sequence length="94" mass="10329">MATWDDWSAKYEAVFEAIPEDPHLPCPNCGADALRLVFTGHMSTATGYASFWCDNCLQGIVISRAPIPPGAAVRSIELPPEDRLPRIPNFTLVE</sequence>
<protein>
    <submittedName>
        <fullName evidence="1">Uncharacterized protein</fullName>
    </submittedName>
</protein>
<keyword evidence="2" id="KW-1185">Reference proteome</keyword>
<dbReference type="RefSeq" id="WP_167926534.1">
    <property type="nucleotide sequence ID" value="NZ_JAATVY010000012.1"/>
</dbReference>